<evidence type="ECO:0000313" key="2">
    <source>
        <dbReference type="Proteomes" id="UP000007523"/>
    </source>
</evidence>
<protein>
    <submittedName>
        <fullName evidence="1">Uncharacterized protein</fullName>
    </submittedName>
</protein>
<keyword evidence="2" id="KW-1185">Reference proteome</keyword>
<dbReference type="EMBL" id="CP003235">
    <property type="protein sequence ID" value="AFC30267.1"/>
    <property type="molecule type" value="Genomic_DNA"/>
</dbReference>
<dbReference type="RefSeq" id="WP_014370269.1">
    <property type="nucleotide sequence ID" value="NC_016935.1"/>
</dbReference>
<evidence type="ECO:0000313" key="1">
    <source>
        <dbReference type="EMBL" id="AFC30267.1"/>
    </source>
</evidence>
<dbReference type="KEGG" id="pmq:PM3016_3428"/>
<dbReference type="AlphaFoldDB" id="H6NJW3"/>
<proteinExistence type="predicted"/>
<sequence>MSLNPILIPFSEEFETERLMLRAPRWGEGVLVNEAICESEVPNRLPDIAPLPPTNG</sequence>
<gene>
    <name evidence="1" type="ORF">PM3016_3428</name>
</gene>
<reference evidence="1 2" key="1">
    <citation type="journal article" date="2012" name="J. Bacteriol.">
        <title>Complete Genome Sequence of Paenibacillus mucilaginosus 3016, a Bacterium Functional as Microbial Fertilizer.</title>
        <authorList>
            <person name="Ma M."/>
            <person name="Wang Z."/>
            <person name="Li L."/>
            <person name="Jiang X."/>
            <person name="Guan D."/>
            <person name="Cao F."/>
            <person name="Chen H."/>
            <person name="Wang X."/>
            <person name="Shen D."/>
            <person name="Du B."/>
            <person name="Li J."/>
        </authorList>
    </citation>
    <scope>NUCLEOTIDE SEQUENCE [LARGE SCALE GENOMIC DNA]</scope>
    <source>
        <strain evidence="1 2">3016</strain>
    </source>
</reference>
<accession>H6NJW3</accession>
<organism evidence="1 2">
    <name type="scientific">Paenibacillus mucilaginosus 3016</name>
    <dbReference type="NCBI Taxonomy" id="1116391"/>
    <lineage>
        <taxon>Bacteria</taxon>
        <taxon>Bacillati</taxon>
        <taxon>Bacillota</taxon>
        <taxon>Bacilli</taxon>
        <taxon>Bacillales</taxon>
        <taxon>Paenibacillaceae</taxon>
        <taxon>Paenibacillus</taxon>
    </lineage>
</organism>
<dbReference type="Proteomes" id="UP000007523">
    <property type="component" value="Chromosome"/>
</dbReference>
<name>H6NJW3_9BACL</name>
<dbReference type="HOGENOM" id="CLU_3010000_0_0_9"/>